<dbReference type="EMBL" id="BSXS01011071">
    <property type="protein sequence ID" value="GME99625.1"/>
    <property type="molecule type" value="Genomic_DNA"/>
</dbReference>
<organism evidence="1 2">
    <name type="scientific">Ambrosiozyma monospora</name>
    <name type="common">Yeast</name>
    <name type="synonym">Endomycopsis monosporus</name>
    <dbReference type="NCBI Taxonomy" id="43982"/>
    <lineage>
        <taxon>Eukaryota</taxon>
        <taxon>Fungi</taxon>
        <taxon>Dikarya</taxon>
        <taxon>Ascomycota</taxon>
        <taxon>Saccharomycotina</taxon>
        <taxon>Pichiomycetes</taxon>
        <taxon>Pichiales</taxon>
        <taxon>Pichiaceae</taxon>
        <taxon>Ambrosiozyma</taxon>
    </lineage>
</organism>
<dbReference type="Proteomes" id="UP001165064">
    <property type="component" value="Unassembled WGS sequence"/>
</dbReference>
<reference evidence="1" key="1">
    <citation type="submission" date="2023-04" db="EMBL/GenBank/DDBJ databases">
        <title>Ambrosiozyma monospora NBRC 10751.</title>
        <authorList>
            <person name="Ichikawa N."/>
            <person name="Sato H."/>
            <person name="Tonouchi N."/>
        </authorList>
    </citation>
    <scope>NUCLEOTIDE SEQUENCE</scope>
    <source>
        <strain evidence="1">NBRC 10751</strain>
    </source>
</reference>
<gene>
    <name evidence="1" type="ORF">Amon02_001077300</name>
</gene>
<proteinExistence type="predicted"/>
<sequence length="275" mass="31025">MKQEAKRAMEEYRDYLLTLDETVTAQLKDLVNKLEEEEKLTISQIEMDQDALKSKMKLKKHSADLSSVNNLKKNEYEISKLEDKIPQDEKEVAELTEELDATVSEWKPKLEQIISVIAKDFGDNLAKVASAGDVQLDCDSPNYAEWKLKIMVSFRDNEELTQLNAAQQSGGEKSATTAVFLNSLQGLTNTPFRIVDEINQGMDSNNERLIHKLIVEKACQARGSSQYFLITPKLLTGLHYGDGMTVHCILCGKYAPPYEDTTEFLEMGVTNKFCA</sequence>
<comment type="caution">
    <text evidence="1">The sequence shown here is derived from an EMBL/GenBank/DDBJ whole genome shotgun (WGS) entry which is preliminary data.</text>
</comment>
<protein>
    <submittedName>
        <fullName evidence="1">Unnamed protein product</fullName>
    </submittedName>
</protein>
<accession>A0ACB5U2C1</accession>
<keyword evidence="2" id="KW-1185">Reference proteome</keyword>
<evidence type="ECO:0000313" key="2">
    <source>
        <dbReference type="Proteomes" id="UP001165064"/>
    </source>
</evidence>
<evidence type="ECO:0000313" key="1">
    <source>
        <dbReference type="EMBL" id="GME99625.1"/>
    </source>
</evidence>
<name>A0ACB5U2C1_AMBMO</name>